<evidence type="ECO:0008006" key="4">
    <source>
        <dbReference type="Google" id="ProtNLM"/>
    </source>
</evidence>
<dbReference type="EMBL" id="FNPZ01000002">
    <property type="protein sequence ID" value="SDZ03330.1"/>
    <property type="molecule type" value="Genomic_DNA"/>
</dbReference>
<evidence type="ECO:0000256" key="1">
    <source>
        <dbReference type="SAM" id="Phobius"/>
    </source>
</evidence>
<proteinExistence type="predicted"/>
<dbReference type="RefSeq" id="WP_092552730.1">
    <property type="nucleotide sequence ID" value="NZ_FNPZ01000002.1"/>
</dbReference>
<keyword evidence="3" id="KW-1185">Reference proteome</keyword>
<feature type="transmembrane region" description="Helical" evidence="1">
    <location>
        <begin position="66"/>
        <end position="86"/>
    </location>
</feature>
<keyword evidence="1" id="KW-0812">Transmembrane</keyword>
<evidence type="ECO:0000313" key="2">
    <source>
        <dbReference type="EMBL" id="SDZ03330.1"/>
    </source>
</evidence>
<dbReference type="Proteomes" id="UP000198891">
    <property type="component" value="Unassembled WGS sequence"/>
</dbReference>
<protein>
    <recommendedName>
        <fullName evidence="4">DUF4190 domain-containing protein</fullName>
    </recommendedName>
</protein>
<sequence>MSTPYSPYPPGFAPYPGPVRPGDKRPVTAVISLVLGVVVFGGTIVAKLGAAAVTDTPDGVISSLGVASFFGLLLIVPAVVLGHLAVGSTAKGARVGRGMAVGALVLAYVDLVLFLVRLLAAAIATAVLGDPSAFFYNVFFWV</sequence>
<feature type="transmembrane region" description="Helical" evidence="1">
    <location>
        <begin position="98"/>
        <end position="128"/>
    </location>
</feature>
<accession>A0A1H3PQS6</accession>
<name>A0A1H3PQS6_9MICO</name>
<keyword evidence="1" id="KW-0472">Membrane</keyword>
<evidence type="ECO:0000313" key="3">
    <source>
        <dbReference type="Proteomes" id="UP000198891"/>
    </source>
</evidence>
<dbReference type="AlphaFoldDB" id="A0A1H3PQS6"/>
<gene>
    <name evidence="2" type="ORF">SAMN05216554_2034</name>
</gene>
<keyword evidence="1" id="KW-1133">Transmembrane helix</keyword>
<organism evidence="2 3">
    <name type="scientific">Herbiconiux ginsengi</name>
    <dbReference type="NCBI Taxonomy" id="381665"/>
    <lineage>
        <taxon>Bacteria</taxon>
        <taxon>Bacillati</taxon>
        <taxon>Actinomycetota</taxon>
        <taxon>Actinomycetes</taxon>
        <taxon>Micrococcales</taxon>
        <taxon>Microbacteriaceae</taxon>
        <taxon>Herbiconiux</taxon>
    </lineage>
</organism>
<reference evidence="2 3" key="1">
    <citation type="submission" date="2016-10" db="EMBL/GenBank/DDBJ databases">
        <authorList>
            <person name="de Groot N.N."/>
        </authorList>
    </citation>
    <scope>NUCLEOTIDE SEQUENCE [LARGE SCALE GENOMIC DNA]</scope>
    <source>
        <strain evidence="2 3">CGMCC 4.3491</strain>
    </source>
</reference>
<feature type="transmembrane region" description="Helical" evidence="1">
    <location>
        <begin position="27"/>
        <end position="46"/>
    </location>
</feature>